<dbReference type="GO" id="GO:0008483">
    <property type="term" value="F:transaminase activity"/>
    <property type="evidence" value="ECO:0007669"/>
    <property type="project" value="InterPro"/>
</dbReference>
<keyword evidence="8 9" id="KW-0627">Porphyrin biosynthesis</keyword>
<dbReference type="PANTHER" id="PTHR43713">
    <property type="entry name" value="GLUTAMATE-1-SEMIALDEHYDE 2,1-AMINOMUTASE"/>
    <property type="match status" value="1"/>
</dbReference>
<keyword evidence="6 9" id="KW-0663">Pyridoxal phosphate</keyword>
<dbReference type="GO" id="GO:0042286">
    <property type="term" value="F:glutamate-1-semialdehyde 2,1-aminomutase activity"/>
    <property type="evidence" value="ECO:0007669"/>
    <property type="project" value="UniProtKB-UniRule"/>
</dbReference>
<dbReference type="GO" id="GO:0030170">
    <property type="term" value="F:pyridoxal phosphate binding"/>
    <property type="evidence" value="ECO:0007669"/>
    <property type="project" value="InterPro"/>
</dbReference>
<dbReference type="Gene3D" id="3.90.1150.10">
    <property type="entry name" value="Aspartate Aminotransferase, domain 1"/>
    <property type="match status" value="1"/>
</dbReference>
<dbReference type="InterPro" id="IPR015424">
    <property type="entry name" value="PyrdxlP-dep_Trfase"/>
</dbReference>
<evidence type="ECO:0000256" key="3">
    <source>
        <dbReference type="ARBA" id="ARBA00004819"/>
    </source>
</evidence>
<evidence type="ECO:0000256" key="1">
    <source>
        <dbReference type="ARBA" id="ARBA00001579"/>
    </source>
</evidence>
<dbReference type="InterPro" id="IPR049704">
    <property type="entry name" value="Aminotrans_3_PPA_site"/>
</dbReference>
<evidence type="ECO:0000256" key="5">
    <source>
        <dbReference type="ARBA" id="ARBA00022490"/>
    </source>
</evidence>
<dbReference type="NCBIfam" id="TIGR00713">
    <property type="entry name" value="hemL"/>
    <property type="match status" value="1"/>
</dbReference>
<keyword evidence="11" id="KW-1185">Reference proteome</keyword>
<evidence type="ECO:0000256" key="4">
    <source>
        <dbReference type="ARBA" id="ARBA00008981"/>
    </source>
</evidence>
<comment type="subunit">
    <text evidence="9">Homodimer.</text>
</comment>
<comment type="pathway">
    <text evidence="3">Porphyrin-containing compound metabolism; protoporphyrin-IX biosynthesis; 5-aminolevulinate from L-glutamyl-tRNA(Glu): step 2/2.</text>
</comment>
<comment type="caution">
    <text evidence="10">The sequence shown here is derived from an EMBL/GenBank/DDBJ whole genome shotgun (WGS) entry which is preliminary data.</text>
</comment>
<evidence type="ECO:0000256" key="8">
    <source>
        <dbReference type="ARBA" id="ARBA00023244"/>
    </source>
</evidence>
<comment type="cofactor">
    <cofactor evidence="2 9">
        <name>pyridoxal 5'-phosphate</name>
        <dbReference type="ChEBI" id="CHEBI:597326"/>
    </cofactor>
</comment>
<accession>A0A917K400</accession>
<evidence type="ECO:0000313" key="11">
    <source>
        <dbReference type="Proteomes" id="UP000637695"/>
    </source>
</evidence>
<organism evidence="10 11">
    <name type="scientific">Alicyclobacillus cellulosilyticus</name>
    <dbReference type="NCBI Taxonomy" id="1003997"/>
    <lineage>
        <taxon>Bacteria</taxon>
        <taxon>Bacillati</taxon>
        <taxon>Bacillota</taxon>
        <taxon>Bacilli</taxon>
        <taxon>Bacillales</taxon>
        <taxon>Alicyclobacillaceae</taxon>
        <taxon>Alicyclobacillus</taxon>
    </lineage>
</organism>
<dbReference type="EC" id="5.4.3.8" evidence="9"/>
<dbReference type="GO" id="GO:0005737">
    <property type="term" value="C:cytoplasm"/>
    <property type="evidence" value="ECO:0007669"/>
    <property type="project" value="UniProtKB-SubCell"/>
</dbReference>
<protein>
    <recommendedName>
        <fullName evidence="9">Glutamate-1-semialdehyde 2,1-aminomutase</fullName>
        <shortName evidence="9">GSA</shortName>
        <ecNumber evidence="9">5.4.3.8</ecNumber>
    </recommendedName>
    <alternativeName>
        <fullName evidence="9">Glutamate-1-semialdehyde aminotransferase</fullName>
        <shortName evidence="9">GSA-AT</shortName>
    </alternativeName>
</protein>
<evidence type="ECO:0000256" key="9">
    <source>
        <dbReference type="HAMAP-Rule" id="MF_00375"/>
    </source>
</evidence>
<proteinExistence type="inferred from homology"/>
<dbReference type="EMBL" id="BMOY01000002">
    <property type="protein sequence ID" value="GGI96354.1"/>
    <property type="molecule type" value="Genomic_DNA"/>
</dbReference>
<dbReference type="AlphaFoldDB" id="A0A917K400"/>
<sequence length="437" mass="46214">MGEGIVMALKQARSQKAYEKALSLMPGGVNSPVRAFRAVGGTPFFADHGEGPYLYDIDGNRYIDYLMSWGPLIWGHAHPEIVRAVTEAAARGMSFGVPTEWETRMAELVISLVPSIEVVRMVNSGTEATMSALRLARAYTGRPVIVKFEGCYHGHADSLLVKAGSGVATFGLPDSPGVPEATAKTTLTAPYNDLAAVESLFAAHGERIAAVIVEPVAGNMGCVLPEPGFLAGLRALTERYGALLIFDEVMTGFRVALGGAQARFSVRPDLTTLGKVIGAGMPVGAYGGRREIMSLIAPDGPVYQAGTLSGNPLAMAAGWTSLSMLAAAGDALYERMERYGQALVDAFVALGRRKGIPTFGVAVGGMFGLFFHEGPVTDYAAAKACDTRMYARFFHAMLEEGVALAPSQLEAGFLSAVHTEAELAETVAALERAFARL</sequence>
<feature type="modified residue" description="N6-(pyridoxal phosphate)lysine" evidence="9">
    <location>
        <position position="275"/>
    </location>
</feature>
<evidence type="ECO:0000256" key="7">
    <source>
        <dbReference type="ARBA" id="ARBA00023235"/>
    </source>
</evidence>
<dbReference type="PROSITE" id="PS00600">
    <property type="entry name" value="AA_TRANSFER_CLASS_3"/>
    <property type="match status" value="1"/>
</dbReference>
<dbReference type="GO" id="GO:0006782">
    <property type="term" value="P:protoporphyrinogen IX biosynthetic process"/>
    <property type="evidence" value="ECO:0007669"/>
    <property type="project" value="UniProtKB-UniRule"/>
</dbReference>
<dbReference type="InterPro" id="IPR005814">
    <property type="entry name" value="Aminotrans_3"/>
</dbReference>
<comment type="subcellular location">
    <subcellularLocation>
        <location evidence="9">Cytoplasm</location>
    </subcellularLocation>
</comment>
<keyword evidence="5 9" id="KW-0963">Cytoplasm</keyword>
<comment type="similarity">
    <text evidence="4 9">Belongs to the class-III pyridoxal-phosphate-dependent aminotransferase family. HemL subfamily.</text>
</comment>
<keyword evidence="7 9" id="KW-0413">Isomerase</keyword>
<evidence type="ECO:0000313" key="10">
    <source>
        <dbReference type="EMBL" id="GGI96354.1"/>
    </source>
</evidence>
<dbReference type="NCBIfam" id="NF000818">
    <property type="entry name" value="PRK00062.1"/>
    <property type="match status" value="1"/>
</dbReference>
<comment type="catalytic activity">
    <reaction evidence="1 9">
        <text>(S)-4-amino-5-oxopentanoate = 5-aminolevulinate</text>
        <dbReference type="Rhea" id="RHEA:14265"/>
        <dbReference type="ChEBI" id="CHEBI:57501"/>
        <dbReference type="ChEBI" id="CHEBI:356416"/>
        <dbReference type="EC" id="5.4.3.8"/>
    </reaction>
</comment>
<dbReference type="PANTHER" id="PTHR43713:SF3">
    <property type="entry name" value="GLUTAMATE-1-SEMIALDEHYDE 2,1-AMINOMUTASE 1, CHLOROPLASTIC-RELATED"/>
    <property type="match status" value="1"/>
</dbReference>
<dbReference type="InterPro" id="IPR004639">
    <property type="entry name" value="4pyrrol_synth_GluAld_NH2Trfase"/>
</dbReference>
<dbReference type="FunFam" id="3.40.640.10:FF:000021">
    <property type="entry name" value="Glutamate-1-semialdehyde 2,1-aminomutase"/>
    <property type="match status" value="1"/>
</dbReference>
<gene>
    <name evidence="9 10" type="primary">hemL</name>
    <name evidence="10" type="ORF">GCM10010885_02490</name>
</gene>
<reference evidence="10" key="1">
    <citation type="journal article" date="2014" name="Int. J. Syst. Evol. Microbiol.">
        <title>Complete genome sequence of Corynebacterium casei LMG S-19264T (=DSM 44701T), isolated from a smear-ripened cheese.</title>
        <authorList>
            <consortium name="US DOE Joint Genome Institute (JGI-PGF)"/>
            <person name="Walter F."/>
            <person name="Albersmeier A."/>
            <person name="Kalinowski J."/>
            <person name="Ruckert C."/>
        </authorList>
    </citation>
    <scope>NUCLEOTIDE SEQUENCE</scope>
    <source>
        <strain evidence="10">JCM 18487</strain>
    </source>
</reference>
<name>A0A917K400_9BACL</name>
<reference evidence="10" key="2">
    <citation type="submission" date="2020-09" db="EMBL/GenBank/DDBJ databases">
        <authorList>
            <person name="Sun Q."/>
            <person name="Ohkuma M."/>
        </authorList>
    </citation>
    <scope>NUCLEOTIDE SEQUENCE</scope>
    <source>
        <strain evidence="10">JCM 18487</strain>
    </source>
</reference>
<dbReference type="Pfam" id="PF00202">
    <property type="entry name" value="Aminotran_3"/>
    <property type="match status" value="1"/>
</dbReference>
<evidence type="ECO:0000256" key="6">
    <source>
        <dbReference type="ARBA" id="ARBA00022898"/>
    </source>
</evidence>
<evidence type="ECO:0000256" key="2">
    <source>
        <dbReference type="ARBA" id="ARBA00001933"/>
    </source>
</evidence>
<dbReference type="InterPro" id="IPR015422">
    <property type="entry name" value="PyrdxlP-dep_Trfase_small"/>
</dbReference>
<dbReference type="SUPFAM" id="SSF53383">
    <property type="entry name" value="PLP-dependent transferases"/>
    <property type="match status" value="1"/>
</dbReference>
<dbReference type="Proteomes" id="UP000637695">
    <property type="component" value="Unassembled WGS sequence"/>
</dbReference>
<dbReference type="Gene3D" id="3.40.640.10">
    <property type="entry name" value="Type I PLP-dependent aspartate aminotransferase-like (Major domain)"/>
    <property type="match status" value="1"/>
</dbReference>
<dbReference type="CDD" id="cd00610">
    <property type="entry name" value="OAT_like"/>
    <property type="match status" value="1"/>
</dbReference>
<dbReference type="InterPro" id="IPR015421">
    <property type="entry name" value="PyrdxlP-dep_Trfase_major"/>
</dbReference>
<dbReference type="HAMAP" id="MF_00375">
    <property type="entry name" value="HemL_aminotrans_3"/>
    <property type="match status" value="1"/>
</dbReference>